<dbReference type="EMBL" id="JPUO02000197">
    <property type="protein sequence ID" value="OQP75393.1"/>
    <property type="molecule type" value="Genomic_DNA"/>
</dbReference>
<reference evidence="1 2" key="1">
    <citation type="journal article" date="2016" name="Plant Pathol.">
        <title>Genetic characterization of strains named as Xanthomonas axonopodis pv. dieffenbachiae leads to a taxonomic revision of the X. axonopodis species complex.</title>
        <authorList>
            <person name="Constantin E.C."/>
            <person name="Cleenwerck I."/>
            <person name="Maes M."/>
            <person name="Baeyen S."/>
            <person name="Van Malderghem C."/>
            <person name="De Vos P."/>
            <person name="Cottyn B."/>
        </authorList>
    </citation>
    <scope>NUCLEOTIDE SEQUENCE [LARGE SCALE GENOMIC DNA]</scope>
    <source>
        <strain evidence="2">LMG9055</strain>
    </source>
</reference>
<protein>
    <submittedName>
        <fullName evidence="1">Uncharacterized protein</fullName>
    </submittedName>
</protein>
<name>A0A1V9GXS2_9XANT</name>
<organism evidence="1 2">
    <name type="scientific">Xanthomonas phaseoli pv. syngonii LMG 9055</name>
    <dbReference type="NCBI Taxonomy" id="1437878"/>
    <lineage>
        <taxon>Bacteria</taxon>
        <taxon>Pseudomonadati</taxon>
        <taxon>Pseudomonadota</taxon>
        <taxon>Gammaproteobacteria</taxon>
        <taxon>Lysobacterales</taxon>
        <taxon>Lysobacteraceae</taxon>
        <taxon>Xanthomonas</taxon>
    </lineage>
</organism>
<proteinExistence type="predicted"/>
<dbReference type="AlphaFoldDB" id="A0A1V9GXS2"/>
<comment type="caution">
    <text evidence="1">The sequence shown here is derived from an EMBL/GenBank/DDBJ whole genome shotgun (WGS) entry which is preliminary data.</text>
</comment>
<reference evidence="1 2" key="2">
    <citation type="journal article" date="2017" name="Plant Pathol.">
        <title>Pathogenicity and virulence gene content of Xanthomonas strains infecting Araceae, formerly known as Xanthomonas axonopodis pv. dieffenbachiae.</title>
        <authorList>
            <person name="Constantin E.C."/>
            <person name="Haegeman A."/>
            <person name="Van Vaerenbergh J."/>
            <person name="Baeyen S."/>
            <person name="Van Malderghem C."/>
            <person name="Maes M."/>
            <person name="Cottyn B."/>
        </authorList>
    </citation>
    <scope>NUCLEOTIDE SEQUENCE [LARGE SCALE GENOMIC DNA]</scope>
    <source>
        <strain evidence="2">LMG9055</strain>
    </source>
</reference>
<accession>A0A1V9GXS2</accession>
<gene>
    <name evidence="1" type="ORF">IA54_010740</name>
</gene>
<evidence type="ECO:0000313" key="2">
    <source>
        <dbReference type="Proteomes" id="UP000050343"/>
    </source>
</evidence>
<evidence type="ECO:0000313" key="1">
    <source>
        <dbReference type="EMBL" id="OQP75393.1"/>
    </source>
</evidence>
<dbReference type="Proteomes" id="UP000050343">
    <property type="component" value="Unassembled WGS sequence"/>
</dbReference>
<sequence>MTISTAYRAACACAVMADIWICARRPPASALMPRDA</sequence>